<sequence>MSPLNTKLTAQEIQQWLVDYVAKKLKKDPREISIKTPLSHYGIDSFAELAMIERLETWLNMEIDPTISYDFPTIQQLSNKLAKDLAEIVYF</sequence>
<dbReference type="GO" id="GO:0031177">
    <property type="term" value="F:phosphopantetheine binding"/>
    <property type="evidence" value="ECO:0007669"/>
    <property type="project" value="InterPro"/>
</dbReference>
<dbReference type="HOGENOM" id="CLU_157807_1_0_3"/>
<dbReference type="InterPro" id="IPR009081">
    <property type="entry name" value="PP-bd_ACP"/>
</dbReference>
<dbReference type="OrthoDB" id="425617at2"/>
<dbReference type="Pfam" id="PF00550">
    <property type="entry name" value="PP-binding"/>
    <property type="match status" value="1"/>
</dbReference>
<keyword evidence="2" id="KW-0597">Phosphoprotein</keyword>
<keyword evidence="5" id="KW-1185">Reference proteome</keyword>
<evidence type="ECO:0000256" key="1">
    <source>
        <dbReference type="ARBA" id="ARBA00022450"/>
    </source>
</evidence>
<evidence type="ECO:0000313" key="4">
    <source>
        <dbReference type="EMBL" id="ACK67004.1"/>
    </source>
</evidence>
<gene>
    <name evidence="4" type="ordered locus">PCC8801_3020</name>
</gene>
<dbReference type="Proteomes" id="UP000008204">
    <property type="component" value="Chromosome"/>
</dbReference>
<dbReference type="InterPro" id="IPR036736">
    <property type="entry name" value="ACP-like_sf"/>
</dbReference>
<proteinExistence type="predicted"/>
<accession>B7JWF9</accession>
<dbReference type="STRING" id="41431.PCC8801_3020"/>
<evidence type="ECO:0000256" key="2">
    <source>
        <dbReference type="ARBA" id="ARBA00022553"/>
    </source>
</evidence>
<keyword evidence="1" id="KW-0596">Phosphopantetheine</keyword>
<reference evidence="5" key="1">
    <citation type="journal article" date="2011" name="MBio">
        <title>Novel metabolic attributes of the genus Cyanothece, comprising a group of unicellular nitrogen-fixing Cyanobacteria.</title>
        <authorList>
            <person name="Bandyopadhyay A."/>
            <person name="Elvitigala T."/>
            <person name="Welsh E."/>
            <person name="Stockel J."/>
            <person name="Liberton M."/>
            <person name="Min H."/>
            <person name="Sherman L.A."/>
            <person name="Pakrasi H.B."/>
        </authorList>
    </citation>
    <scope>NUCLEOTIDE SEQUENCE [LARGE SCALE GENOMIC DNA]</scope>
    <source>
        <strain evidence="5">PCC 8801</strain>
    </source>
</reference>
<dbReference type="EMBL" id="CP001287">
    <property type="protein sequence ID" value="ACK67004.1"/>
    <property type="molecule type" value="Genomic_DNA"/>
</dbReference>
<organism evidence="4 5">
    <name type="scientific">Rippkaea orientalis (strain PCC 8801 / RF-1)</name>
    <name type="common">Cyanothece sp. (strain PCC 8801)</name>
    <dbReference type="NCBI Taxonomy" id="41431"/>
    <lineage>
        <taxon>Bacteria</taxon>
        <taxon>Bacillati</taxon>
        <taxon>Cyanobacteriota</taxon>
        <taxon>Cyanophyceae</taxon>
        <taxon>Oscillatoriophycideae</taxon>
        <taxon>Chroococcales</taxon>
        <taxon>Aphanothecaceae</taxon>
        <taxon>Rippkaea</taxon>
        <taxon>Rippkaea orientalis</taxon>
    </lineage>
</organism>
<dbReference type="eggNOG" id="COG0236">
    <property type="taxonomic scope" value="Bacteria"/>
</dbReference>
<evidence type="ECO:0000313" key="5">
    <source>
        <dbReference type="Proteomes" id="UP000008204"/>
    </source>
</evidence>
<dbReference type="AlphaFoldDB" id="B7JWF9"/>
<dbReference type="SMART" id="SM00823">
    <property type="entry name" value="PKS_PP"/>
    <property type="match status" value="1"/>
</dbReference>
<dbReference type="Gene3D" id="1.10.1200.10">
    <property type="entry name" value="ACP-like"/>
    <property type="match status" value="1"/>
</dbReference>
<evidence type="ECO:0000259" key="3">
    <source>
        <dbReference type="PROSITE" id="PS50075"/>
    </source>
</evidence>
<protein>
    <submittedName>
        <fullName evidence="4">Phosphopantetheine-binding</fullName>
    </submittedName>
</protein>
<name>B7JWF9_RIPO1</name>
<dbReference type="KEGG" id="cyp:PCC8801_3020"/>
<feature type="domain" description="Carrier" evidence="3">
    <location>
        <begin position="11"/>
        <end position="85"/>
    </location>
</feature>
<dbReference type="RefSeq" id="WP_012596266.1">
    <property type="nucleotide sequence ID" value="NC_011726.1"/>
</dbReference>
<dbReference type="PROSITE" id="PS50075">
    <property type="entry name" value="CARRIER"/>
    <property type="match status" value="1"/>
</dbReference>
<dbReference type="InterPro" id="IPR020806">
    <property type="entry name" value="PKS_PP-bd"/>
</dbReference>
<dbReference type="SUPFAM" id="SSF47336">
    <property type="entry name" value="ACP-like"/>
    <property type="match status" value="1"/>
</dbReference>